<keyword evidence="2" id="KW-1185">Reference proteome</keyword>
<accession>A0ABV0BMG6</accession>
<gene>
    <name evidence="1" type="ORF">WJT86_12005</name>
</gene>
<evidence type="ECO:0008006" key="3">
    <source>
        <dbReference type="Google" id="ProtNLM"/>
    </source>
</evidence>
<proteinExistence type="predicted"/>
<comment type="caution">
    <text evidence="1">The sequence shown here is derived from an EMBL/GenBank/DDBJ whole genome shotgun (WGS) entry which is preliminary data.</text>
</comment>
<dbReference type="RefSeq" id="WP_346337825.1">
    <property type="nucleotide sequence ID" value="NZ_JBBYXI010000010.1"/>
</dbReference>
<name>A0ABV0BMG6_9HYPH</name>
<evidence type="ECO:0000313" key="1">
    <source>
        <dbReference type="EMBL" id="MEN3931778.1"/>
    </source>
</evidence>
<dbReference type="EMBL" id="JBBYXI010000010">
    <property type="protein sequence ID" value="MEN3931778.1"/>
    <property type="molecule type" value="Genomic_DNA"/>
</dbReference>
<evidence type="ECO:0000313" key="2">
    <source>
        <dbReference type="Proteomes" id="UP001418637"/>
    </source>
</evidence>
<protein>
    <recommendedName>
        <fullName evidence="3">Transcription factor zinc-finger domain-containing protein</fullName>
    </recommendedName>
</protein>
<organism evidence="1 2">
    <name type="scientific">Hohaiivirga grylli</name>
    <dbReference type="NCBI Taxonomy" id="3133970"/>
    <lineage>
        <taxon>Bacteria</taxon>
        <taxon>Pseudomonadati</taxon>
        <taxon>Pseudomonadota</taxon>
        <taxon>Alphaproteobacteria</taxon>
        <taxon>Hyphomicrobiales</taxon>
        <taxon>Methylobacteriaceae</taxon>
        <taxon>Hohaiivirga</taxon>
    </lineage>
</organism>
<dbReference type="Proteomes" id="UP001418637">
    <property type="component" value="Unassembled WGS sequence"/>
</dbReference>
<sequence>MPKFKCHCGLIMQLHMEGKEYEFELVQEKNIMKSIEKLEEGNLSINEFIEFMKTNRDVYQCPKCRRLWIEEEKNKFSSYIKE</sequence>
<reference evidence="1 2" key="1">
    <citation type="submission" date="2024-04" db="EMBL/GenBank/DDBJ databases">
        <title>A novel species isolated from cricket.</title>
        <authorList>
            <person name="Wang H.-C."/>
        </authorList>
    </citation>
    <scope>NUCLEOTIDE SEQUENCE [LARGE SCALE GENOMIC DNA]</scope>
    <source>
        <strain evidence="1 2">WL0021</strain>
    </source>
</reference>